<dbReference type="Gene3D" id="3.30.70.20">
    <property type="match status" value="1"/>
</dbReference>
<keyword evidence="5 8" id="KW-0408">Iron</keyword>
<evidence type="ECO:0000256" key="1">
    <source>
        <dbReference type="ARBA" id="ARBA00001927"/>
    </source>
</evidence>
<name>A0A246RS34_9ACTN</name>
<evidence type="ECO:0000313" key="10">
    <source>
        <dbReference type="EMBL" id="OWV11931.1"/>
    </source>
</evidence>
<evidence type="ECO:0000256" key="3">
    <source>
        <dbReference type="ARBA" id="ARBA00022723"/>
    </source>
</evidence>
<comment type="cofactor">
    <cofactor evidence="1">
        <name>[3Fe-4S] cluster</name>
        <dbReference type="ChEBI" id="CHEBI:21137"/>
    </cofactor>
</comment>
<dbReference type="PANTHER" id="PTHR36923:SF3">
    <property type="entry name" value="FERREDOXIN"/>
    <property type="match status" value="1"/>
</dbReference>
<reference evidence="10 11" key="1">
    <citation type="submission" date="2017-03" db="EMBL/GenBank/DDBJ databases">
        <title>Whole genome sequence of Micromonospora wenchangensis, isolated from mangrove soil.</title>
        <authorList>
            <person name="Yang H."/>
        </authorList>
    </citation>
    <scope>NUCLEOTIDE SEQUENCE [LARGE SCALE GENOMIC DNA]</scope>
    <source>
        <strain evidence="10 11">CCTCC AA 2012002</strain>
    </source>
</reference>
<dbReference type="RefSeq" id="WP_088642248.1">
    <property type="nucleotide sequence ID" value="NZ_MZMV01000004.1"/>
</dbReference>
<dbReference type="GO" id="GO:0005506">
    <property type="term" value="F:iron ion binding"/>
    <property type="evidence" value="ECO:0007669"/>
    <property type="project" value="UniProtKB-UniRule"/>
</dbReference>
<sequence>MTPGPRQASGETTSRVTVDRDRCCGAGNCVVTAPEVFDQDDTDGLVLLRDPTPGGALLDRVQRAADLCPAGAIRID</sequence>
<dbReference type="EMBL" id="MZMV01000004">
    <property type="protein sequence ID" value="OWV11931.1"/>
    <property type="molecule type" value="Genomic_DNA"/>
</dbReference>
<dbReference type="SUPFAM" id="SSF54862">
    <property type="entry name" value="4Fe-4S ferredoxins"/>
    <property type="match status" value="1"/>
</dbReference>
<proteinExistence type="predicted"/>
<comment type="caution">
    <text evidence="10">The sequence shown here is derived from an EMBL/GenBank/DDBJ whole genome shotgun (WGS) entry which is preliminary data.</text>
</comment>
<evidence type="ECO:0000256" key="7">
    <source>
        <dbReference type="ARBA" id="ARBA00023291"/>
    </source>
</evidence>
<keyword evidence="2 8" id="KW-0813">Transport</keyword>
<comment type="function">
    <text evidence="8">Ferredoxins are iron-sulfur proteins that transfer electrons in a wide variety of metabolic reactions.</text>
</comment>
<evidence type="ECO:0000313" key="11">
    <source>
        <dbReference type="Proteomes" id="UP000197174"/>
    </source>
</evidence>
<dbReference type="InterPro" id="IPR001080">
    <property type="entry name" value="3Fe4S_ferredoxin"/>
</dbReference>
<keyword evidence="3 8" id="KW-0479">Metal-binding</keyword>
<evidence type="ECO:0000256" key="8">
    <source>
        <dbReference type="RuleBase" id="RU368020"/>
    </source>
</evidence>
<keyword evidence="6 8" id="KW-0411">Iron-sulfur</keyword>
<dbReference type="InterPro" id="IPR051269">
    <property type="entry name" value="Fe-S_cluster_ET"/>
</dbReference>
<dbReference type="Proteomes" id="UP000197174">
    <property type="component" value="Unassembled WGS sequence"/>
</dbReference>
<keyword evidence="11" id="KW-1185">Reference proteome</keyword>
<gene>
    <name evidence="10" type="ORF">B5D80_03190</name>
</gene>
<feature type="domain" description="4Fe-4S ferredoxin-type" evidence="9">
    <location>
        <begin position="14"/>
        <end position="42"/>
    </location>
</feature>
<keyword evidence="7" id="KW-0003">3Fe-4S</keyword>
<dbReference type="GO" id="GO:0009055">
    <property type="term" value="F:electron transfer activity"/>
    <property type="evidence" value="ECO:0007669"/>
    <property type="project" value="UniProtKB-UniRule"/>
</dbReference>
<organism evidence="10 11">
    <name type="scientific">Micromonospora wenchangensis</name>
    <dbReference type="NCBI Taxonomy" id="1185415"/>
    <lineage>
        <taxon>Bacteria</taxon>
        <taxon>Bacillati</taxon>
        <taxon>Actinomycetota</taxon>
        <taxon>Actinomycetes</taxon>
        <taxon>Micromonosporales</taxon>
        <taxon>Micromonosporaceae</taxon>
        <taxon>Micromonospora</taxon>
    </lineage>
</organism>
<dbReference type="GO" id="GO:0051538">
    <property type="term" value="F:3 iron, 4 sulfur cluster binding"/>
    <property type="evidence" value="ECO:0007669"/>
    <property type="project" value="UniProtKB-KW"/>
</dbReference>
<evidence type="ECO:0000256" key="5">
    <source>
        <dbReference type="ARBA" id="ARBA00023004"/>
    </source>
</evidence>
<evidence type="ECO:0000256" key="4">
    <source>
        <dbReference type="ARBA" id="ARBA00022982"/>
    </source>
</evidence>
<dbReference type="PROSITE" id="PS51379">
    <property type="entry name" value="4FE4S_FER_2"/>
    <property type="match status" value="1"/>
</dbReference>
<dbReference type="InterPro" id="IPR017896">
    <property type="entry name" value="4Fe4S_Fe-S-bd"/>
</dbReference>
<evidence type="ECO:0000259" key="9">
    <source>
        <dbReference type="PROSITE" id="PS51379"/>
    </source>
</evidence>
<dbReference type="OrthoDB" id="9803319at2"/>
<dbReference type="Pfam" id="PF13459">
    <property type="entry name" value="Fer4_15"/>
    <property type="match status" value="1"/>
</dbReference>
<dbReference type="PRINTS" id="PR00352">
    <property type="entry name" value="3FE4SFRDOXIN"/>
</dbReference>
<evidence type="ECO:0000256" key="2">
    <source>
        <dbReference type="ARBA" id="ARBA00022448"/>
    </source>
</evidence>
<accession>A0A246RS34</accession>
<keyword evidence="4 8" id="KW-0249">Electron transport</keyword>
<evidence type="ECO:0000256" key="6">
    <source>
        <dbReference type="ARBA" id="ARBA00023014"/>
    </source>
</evidence>
<protein>
    <recommendedName>
        <fullName evidence="8">Ferredoxin</fullName>
    </recommendedName>
</protein>
<dbReference type="PANTHER" id="PTHR36923">
    <property type="entry name" value="FERREDOXIN"/>
    <property type="match status" value="1"/>
</dbReference>
<dbReference type="AlphaFoldDB" id="A0A246RS34"/>